<dbReference type="PIR" id="C75464">
    <property type="entry name" value="C75464"/>
</dbReference>
<feature type="region of interest" description="Disordered" evidence="1">
    <location>
        <begin position="1"/>
        <end position="114"/>
    </location>
</feature>
<accession>Q9RVZ3</accession>
<dbReference type="RefSeq" id="WP_010887522.1">
    <property type="nucleotide sequence ID" value="NC_001263.1"/>
</dbReference>
<feature type="compositionally biased region" description="Basic and acidic residues" evidence="1">
    <location>
        <begin position="105"/>
        <end position="114"/>
    </location>
</feature>
<keyword evidence="3" id="KW-1185">Reference proteome</keyword>
<dbReference type="AlphaFoldDB" id="Q9RVZ3"/>
<dbReference type="HOGENOM" id="CLU_2117006_0_0_0"/>
<dbReference type="KEGG" id="dra:DR_0877"/>
<sequence length="114" mass="11881">MTRNDKSDEQHLNAEQLEQEVTGEVVDEGTTGELLNDKMSAEDILRENADESGNVNDQPGFDDGRLGGSDGEDRQGEPNNRLGSDLGGEAEGGAGTGRSGGVDGGPERKTPLPG</sequence>
<dbReference type="InParanoid" id="Q9RVZ3"/>
<evidence type="ECO:0000313" key="3">
    <source>
        <dbReference type="Proteomes" id="UP000002524"/>
    </source>
</evidence>
<evidence type="ECO:0000256" key="1">
    <source>
        <dbReference type="SAM" id="MobiDB-lite"/>
    </source>
</evidence>
<evidence type="ECO:0000313" key="2">
    <source>
        <dbReference type="EMBL" id="AAF10464.1"/>
    </source>
</evidence>
<feature type="compositionally biased region" description="Gly residues" evidence="1">
    <location>
        <begin position="85"/>
        <end position="104"/>
    </location>
</feature>
<dbReference type="EnsemblBacteria" id="AAF10464">
    <property type="protein sequence ID" value="AAF10464"/>
    <property type="gene ID" value="DR_0877"/>
</dbReference>
<dbReference type="PATRIC" id="fig|243230.17.peg.1063"/>
<dbReference type="GeneID" id="69517123"/>
<dbReference type="STRING" id="243230.DR_0877"/>
<proteinExistence type="predicted"/>
<dbReference type="Proteomes" id="UP000002524">
    <property type="component" value="Chromosome 1"/>
</dbReference>
<feature type="compositionally biased region" description="Basic and acidic residues" evidence="1">
    <location>
        <begin position="35"/>
        <end position="49"/>
    </location>
</feature>
<reference evidence="2 3" key="1">
    <citation type="journal article" date="1999" name="Science">
        <title>Genome sequence of the radioresistant bacterium Deinococcus radiodurans R1.</title>
        <authorList>
            <person name="White O."/>
            <person name="Eisen J.A."/>
            <person name="Heidelberg J.F."/>
            <person name="Hickey E.K."/>
            <person name="Peterson J.D."/>
            <person name="Dodson R.J."/>
            <person name="Haft D.H."/>
            <person name="Gwinn M.L."/>
            <person name="Nelson W.C."/>
            <person name="Richardson D.L."/>
            <person name="Moffat K.S."/>
            <person name="Qin H."/>
            <person name="Jiang L."/>
            <person name="Pamphile W."/>
            <person name="Crosby M."/>
            <person name="Shen M."/>
            <person name="Vamathevan J.J."/>
            <person name="Lam P."/>
            <person name="McDonald L."/>
            <person name="Utterback T."/>
            <person name="Zalewski C."/>
            <person name="Makarova K.S."/>
            <person name="Aravind L."/>
            <person name="Daly M.J."/>
            <person name="Minton K.W."/>
            <person name="Fleischmann R.D."/>
            <person name="Ketchum K.A."/>
            <person name="Nelson K.E."/>
            <person name="Salzberg S."/>
            <person name="Smith H.O."/>
            <person name="Venter J.C."/>
            <person name="Fraser C.M."/>
        </authorList>
    </citation>
    <scope>NUCLEOTIDE SEQUENCE [LARGE SCALE GENOMIC DNA]</scope>
    <source>
        <strain evidence="3">ATCC 13939 / DSM 20539 / JCM 16871 / LMG 4051 / NBRC 15346 / NCIMB 9279 / R1 / VKM B-1422</strain>
    </source>
</reference>
<organism evidence="2 3">
    <name type="scientific">Deinococcus radiodurans (strain ATCC 13939 / DSM 20539 / JCM 16871 / CCUG 27074 / LMG 4051 / NBRC 15346 / NCIMB 9279 / VKM B-1422 / R1)</name>
    <dbReference type="NCBI Taxonomy" id="243230"/>
    <lineage>
        <taxon>Bacteria</taxon>
        <taxon>Thermotogati</taxon>
        <taxon>Deinococcota</taxon>
        <taxon>Deinococci</taxon>
        <taxon>Deinococcales</taxon>
        <taxon>Deinococcaceae</taxon>
        <taxon>Deinococcus</taxon>
    </lineage>
</organism>
<feature type="compositionally biased region" description="Basic and acidic residues" evidence="1">
    <location>
        <begin position="1"/>
        <end position="12"/>
    </location>
</feature>
<name>Q9RVZ3_DEIRA</name>
<gene>
    <name evidence="2" type="ordered locus">DR_0877</name>
</gene>
<dbReference type="OrthoDB" id="74082at2"/>
<dbReference type="PaxDb" id="243230-DR_0877"/>
<dbReference type="EMBL" id="AE000513">
    <property type="protein sequence ID" value="AAF10464.1"/>
    <property type="molecule type" value="Genomic_DNA"/>
</dbReference>
<protein>
    <submittedName>
        <fullName evidence="2">Uncharacterized protein</fullName>
    </submittedName>
</protein>